<dbReference type="InterPro" id="IPR011664">
    <property type="entry name" value="Abi_system_AbiD/AbiF-like"/>
</dbReference>
<organism evidence="1 2">
    <name type="scientific">Thiosulfatimonas sediminis</name>
    <dbReference type="NCBI Taxonomy" id="2675054"/>
    <lineage>
        <taxon>Bacteria</taxon>
        <taxon>Pseudomonadati</taxon>
        <taxon>Pseudomonadota</taxon>
        <taxon>Gammaproteobacteria</taxon>
        <taxon>Thiotrichales</taxon>
        <taxon>Piscirickettsiaceae</taxon>
        <taxon>Thiosulfatimonas</taxon>
    </lineage>
</organism>
<sequence length="288" mass="34565">MKKPYDKEPLTPKALLDKYIRNGLIVADRQYDVALAYFHFVGAYRLKGYLHHYIHPESKSFPESFDFEYLRQQYEFDRELRGLIINAIDRIEVAIRTVMSNSLSLRYGAHWFLNDSIFNNTREWNHEKLTYKIREDLKNAQKRTFVQHYYKHYDQPELPPSWAVSEIVSFGFWSKTYSILKDPTVKKAISMKFDIDQPEVFRSWIHSLTVLRNHAAHHAQILRSPIRVKPSNYKRKKIHFQNPESFATMKLIVEYYLDHIPLPNNWSSDIDCLFTKYNLVHRNELNRY</sequence>
<keyword evidence="2" id="KW-1185">Reference proteome</keyword>
<name>A0A6F8PSL8_9GAMM</name>
<gene>
    <name evidence="1" type="ORF">THMIRHAS_04940</name>
</gene>
<proteinExistence type="predicted"/>
<protein>
    <submittedName>
        <fullName evidence="1">Peptide ABC transporter substrate-binding protein</fullName>
    </submittedName>
</protein>
<reference evidence="2" key="1">
    <citation type="submission" date="2019-11" db="EMBL/GenBank/DDBJ databases">
        <title>Isolation and characterization of two novel species in the genus Thiomicrorhabdus.</title>
        <authorList>
            <person name="Mochizuki J."/>
            <person name="Kojima H."/>
            <person name="Fukui M."/>
        </authorList>
    </citation>
    <scope>NUCLEOTIDE SEQUENCE [LARGE SCALE GENOMIC DNA]</scope>
    <source>
        <strain evidence="2">aks77</strain>
    </source>
</reference>
<dbReference type="AlphaFoldDB" id="A0A6F8PSL8"/>
<dbReference type="Pfam" id="PF07751">
    <property type="entry name" value="Abi_2"/>
    <property type="match status" value="1"/>
</dbReference>
<dbReference type="Proteomes" id="UP000501726">
    <property type="component" value="Chromosome"/>
</dbReference>
<dbReference type="EMBL" id="AP021889">
    <property type="protein sequence ID" value="BBP45121.1"/>
    <property type="molecule type" value="Genomic_DNA"/>
</dbReference>
<accession>A0A6F8PSL8</accession>
<dbReference type="KEGG" id="tse:THMIRHAS_04940"/>
<evidence type="ECO:0000313" key="2">
    <source>
        <dbReference type="Proteomes" id="UP000501726"/>
    </source>
</evidence>
<evidence type="ECO:0000313" key="1">
    <source>
        <dbReference type="EMBL" id="BBP45121.1"/>
    </source>
</evidence>